<evidence type="ECO:0008006" key="9">
    <source>
        <dbReference type="Google" id="ProtNLM"/>
    </source>
</evidence>
<evidence type="ECO:0000256" key="1">
    <source>
        <dbReference type="ARBA" id="ARBA00022475"/>
    </source>
</evidence>
<reference evidence="8" key="1">
    <citation type="submission" date="2018-05" db="EMBL/GenBank/DDBJ databases">
        <authorList>
            <person name="Lanie J.A."/>
            <person name="Ng W.-L."/>
            <person name="Kazmierczak K.M."/>
            <person name="Andrzejewski T.M."/>
            <person name="Davidsen T.M."/>
            <person name="Wayne K.J."/>
            <person name="Tettelin H."/>
            <person name="Glass J.I."/>
            <person name="Rusch D."/>
            <person name="Podicherti R."/>
            <person name="Tsui H.-C.T."/>
            <person name="Winkler M.E."/>
        </authorList>
    </citation>
    <scope>NUCLEOTIDE SEQUENCE</scope>
</reference>
<keyword evidence="3 7" id="KW-1133">Transmembrane helix</keyword>
<dbReference type="GO" id="GO:0016829">
    <property type="term" value="F:lyase activity"/>
    <property type="evidence" value="ECO:0007669"/>
    <property type="project" value="UniProtKB-KW"/>
</dbReference>
<evidence type="ECO:0000313" key="8">
    <source>
        <dbReference type="EMBL" id="SVA62104.1"/>
    </source>
</evidence>
<dbReference type="AlphaFoldDB" id="A0A381XBK2"/>
<keyword evidence="6" id="KW-0961">Cell wall biogenesis/degradation</keyword>
<dbReference type="GO" id="GO:0071555">
    <property type="term" value="P:cell wall organization"/>
    <property type="evidence" value="ECO:0007669"/>
    <property type="project" value="UniProtKB-KW"/>
</dbReference>
<keyword evidence="1" id="KW-1003">Cell membrane</keyword>
<feature type="transmembrane region" description="Helical" evidence="7">
    <location>
        <begin position="12"/>
        <end position="34"/>
    </location>
</feature>
<evidence type="ECO:0000256" key="5">
    <source>
        <dbReference type="ARBA" id="ARBA00023239"/>
    </source>
</evidence>
<dbReference type="Pfam" id="PF02618">
    <property type="entry name" value="YceG"/>
    <property type="match status" value="1"/>
</dbReference>
<dbReference type="CDD" id="cd08010">
    <property type="entry name" value="MltG_like"/>
    <property type="match status" value="1"/>
</dbReference>
<dbReference type="Gene3D" id="3.30.160.60">
    <property type="entry name" value="Classic Zinc Finger"/>
    <property type="match status" value="1"/>
</dbReference>
<keyword evidence="2 7" id="KW-0812">Transmembrane</keyword>
<accession>A0A381XBK2</accession>
<dbReference type="NCBIfam" id="TIGR00247">
    <property type="entry name" value="endolytic transglycosylase MltG"/>
    <property type="match status" value="1"/>
</dbReference>
<evidence type="ECO:0000256" key="7">
    <source>
        <dbReference type="SAM" id="Phobius"/>
    </source>
</evidence>
<organism evidence="8">
    <name type="scientific">marine metagenome</name>
    <dbReference type="NCBI Taxonomy" id="408172"/>
    <lineage>
        <taxon>unclassified sequences</taxon>
        <taxon>metagenomes</taxon>
        <taxon>ecological metagenomes</taxon>
    </lineage>
</organism>
<protein>
    <recommendedName>
        <fullName evidence="9">Endolytic murein transglycosylase</fullName>
    </recommendedName>
</protein>
<evidence type="ECO:0000256" key="6">
    <source>
        <dbReference type="ARBA" id="ARBA00023316"/>
    </source>
</evidence>
<dbReference type="EMBL" id="UINC01014583">
    <property type="protein sequence ID" value="SVA62104.1"/>
    <property type="molecule type" value="Genomic_DNA"/>
</dbReference>
<name>A0A381XBK2_9ZZZZ</name>
<gene>
    <name evidence="8" type="ORF">METZ01_LOCUS114958</name>
</gene>
<dbReference type="HAMAP" id="MF_02065">
    <property type="entry name" value="MltG"/>
    <property type="match status" value="1"/>
</dbReference>
<dbReference type="PANTHER" id="PTHR30518:SF2">
    <property type="entry name" value="ENDOLYTIC MUREIN TRANSGLYCOSYLASE"/>
    <property type="match status" value="1"/>
</dbReference>
<dbReference type="InterPro" id="IPR003770">
    <property type="entry name" value="MLTG-like"/>
</dbReference>
<keyword evidence="4 7" id="KW-0472">Membrane</keyword>
<keyword evidence="5" id="KW-0456">Lyase</keyword>
<evidence type="ECO:0000256" key="4">
    <source>
        <dbReference type="ARBA" id="ARBA00023136"/>
    </source>
</evidence>
<proteinExistence type="inferred from homology"/>
<dbReference type="PANTHER" id="PTHR30518">
    <property type="entry name" value="ENDOLYTIC MUREIN TRANSGLYCOSYLASE"/>
    <property type="match status" value="1"/>
</dbReference>
<dbReference type="Gene3D" id="3.30.1490.480">
    <property type="entry name" value="Endolytic murein transglycosylase"/>
    <property type="match status" value="1"/>
</dbReference>
<evidence type="ECO:0000256" key="3">
    <source>
        <dbReference type="ARBA" id="ARBA00022989"/>
    </source>
</evidence>
<evidence type="ECO:0000256" key="2">
    <source>
        <dbReference type="ARBA" id="ARBA00022692"/>
    </source>
</evidence>
<sequence length="348" mass="39735">MKNFQFHLGQSFIGIMAAVVLGVLLSFYSLVLLWPQGNPYDSVKVTIPKGASLKEVSASLQDYNVIRNERSFLLAVKTLGYEKDIPAGRFKLIKARTNFDIIDQLVNGIQVNRQVTILEGWTIPIIAKELEDKLGVDANEFENACRNELLLWKWGIEGVSIEGYLFPDTYQFSDDDEVQDIIGRMIEHYQSQITTDLRKRMAELGMAEKEVLTLASIIEGEAIYNRERPIISGVYHNRLNMGMRLQADPTIQYIVEGAPRRLLNKDLKIKSPYNTYMNEGLPPGPINNPGIESIRAALYPAETDFLYFVAKGDGYHTFSRTKEEHDKAKDQFQKIRRQARKEKLIKVK</sequence>